<keyword evidence="2" id="KW-0677">Repeat</keyword>
<accession>A0AAD4J5K8</accession>
<dbReference type="Proteomes" id="UP001190926">
    <property type="component" value="Unassembled WGS sequence"/>
</dbReference>
<evidence type="ECO:0000256" key="2">
    <source>
        <dbReference type="ARBA" id="ARBA00022737"/>
    </source>
</evidence>
<dbReference type="EMBL" id="SDAM02000146">
    <property type="protein sequence ID" value="KAH6827623.1"/>
    <property type="molecule type" value="Genomic_DNA"/>
</dbReference>
<dbReference type="PROSITE" id="PS51375">
    <property type="entry name" value="PPR"/>
    <property type="match status" value="1"/>
</dbReference>
<gene>
    <name evidence="4" type="ORF">C2S53_015963</name>
</gene>
<keyword evidence="5" id="KW-1185">Reference proteome</keyword>
<evidence type="ECO:0000256" key="1">
    <source>
        <dbReference type="ARBA" id="ARBA00007626"/>
    </source>
</evidence>
<proteinExistence type="inferred from homology"/>
<dbReference type="InterPro" id="IPR011990">
    <property type="entry name" value="TPR-like_helical_dom_sf"/>
</dbReference>
<dbReference type="AlphaFoldDB" id="A0AAD4J5K8"/>
<evidence type="ECO:0000313" key="5">
    <source>
        <dbReference type="Proteomes" id="UP001190926"/>
    </source>
</evidence>
<evidence type="ECO:0000313" key="4">
    <source>
        <dbReference type="EMBL" id="KAH6827623.1"/>
    </source>
</evidence>
<dbReference type="Gene3D" id="1.25.40.10">
    <property type="entry name" value="Tetratricopeptide repeat domain"/>
    <property type="match status" value="3"/>
</dbReference>
<dbReference type="Pfam" id="PF01535">
    <property type="entry name" value="PPR"/>
    <property type="match status" value="2"/>
</dbReference>
<comment type="caution">
    <text evidence="4">The sequence shown here is derived from an EMBL/GenBank/DDBJ whole genome shotgun (WGS) entry which is preliminary data.</text>
</comment>
<dbReference type="InterPro" id="IPR044179">
    <property type="entry name" value="PPR5-like"/>
</dbReference>
<comment type="similarity">
    <text evidence="1">Belongs to the PPR family. P subfamily.</text>
</comment>
<organism evidence="4 5">
    <name type="scientific">Perilla frutescens var. hirtella</name>
    <name type="common">Perilla citriodora</name>
    <name type="synonym">Perilla setoyensis</name>
    <dbReference type="NCBI Taxonomy" id="608512"/>
    <lineage>
        <taxon>Eukaryota</taxon>
        <taxon>Viridiplantae</taxon>
        <taxon>Streptophyta</taxon>
        <taxon>Embryophyta</taxon>
        <taxon>Tracheophyta</taxon>
        <taxon>Spermatophyta</taxon>
        <taxon>Magnoliopsida</taxon>
        <taxon>eudicotyledons</taxon>
        <taxon>Gunneridae</taxon>
        <taxon>Pentapetalae</taxon>
        <taxon>asterids</taxon>
        <taxon>lamiids</taxon>
        <taxon>Lamiales</taxon>
        <taxon>Lamiaceae</taxon>
        <taxon>Nepetoideae</taxon>
        <taxon>Elsholtzieae</taxon>
        <taxon>Perilla</taxon>
    </lineage>
</organism>
<dbReference type="PANTHER" id="PTHR47874:SF1">
    <property type="entry name" value="OS05G0407900 PROTEIN"/>
    <property type="match status" value="1"/>
</dbReference>
<feature type="repeat" description="PPR" evidence="3">
    <location>
        <begin position="222"/>
        <end position="256"/>
    </location>
</feature>
<evidence type="ECO:0000256" key="3">
    <source>
        <dbReference type="PROSITE-ProRule" id="PRU00708"/>
    </source>
</evidence>
<name>A0AAD4J5K8_PERFH</name>
<dbReference type="Pfam" id="PF13812">
    <property type="entry name" value="PPR_3"/>
    <property type="match status" value="1"/>
</dbReference>
<dbReference type="GO" id="GO:0003729">
    <property type="term" value="F:mRNA binding"/>
    <property type="evidence" value="ECO:0007669"/>
    <property type="project" value="InterPro"/>
</dbReference>
<dbReference type="PANTHER" id="PTHR47874">
    <property type="entry name" value="EXPRESSED PROTEIN"/>
    <property type="match status" value="1"/>
</dbReference>
<dbReference type="InterPro" id="IPR002885">
    <property type="entry name" value="PPR_rpt"/>
</dbReference>
<protein>
    <recommendedName>
        <fullName evidence="6">Pentatricopeptide repeat-containing protein</fullName>
    </recommendedName>
</protein>
<reference evidence="4 5" key="1">
    <citation type="journal article" date="2021" name="Nat. Commun.">
        <title>Incipient diploidization of the medicinal plant Perilla within 10,000 years.</title>
        <authorList>
            <person name="Zhang Y."/>
            <person name="Shen Q."/>
            <person name="Leng L."/>
            <person name="Zhang D."/>
            <person name="Chen S."/>
            <person name="Shi Y."/>
            <person name="Ning Z."/>
            <person name="Chen S."/>
        </authorList>
    </citation>
    <scope>NUCLEOTIDE SEQUENCE [LARGE SCALE GENOMIC DNA]</scope>
    <source>
        <strain evidence="5">cv. PC099</strain>
    </source>
</reference>
<evidence type="ECO:0008006" key="6">
    <source>
        <dbReference type="Google" id="ProtNLM"/>
    </source>
</evidence>
<sequence length="512" mass="59232">MKRASKIAEFRECLVRHRFSLYNHERITKSSAPIRFICQDATRAPSSDGKASNMGELVSIFANKLSCSGADAISRDYLSDKVAELKKEILAQKEDVEKIEKILEEDGLDLFRRYSDGSAAVHLLKELHRYPSLAMEVLGWRRKQLDYAAPMTVEEYSKGIDIASKMDSLDVAVELFKEASNKGLKDTSLFNALMCAYTRAGAIMKCQSVFHDLKRESTCAPTIISYNILLSSFGRMMLVDHMEATFRELNELNLAPTIYTYKGLISGYITAWMWEEMEKTYLVMEHGPVKPDLDIYLLMLRGYALAGKLEKMEEIYDMVSYHVDVKEYELIRVMIRAYCRSSNADKVQKVEELYKKIPEKGYRPWLHVVLIQLYANEDLLEQMENSINEAFERKVYITTSRVMRCITATYFRHNAVDKLADFGRRAEIAGWKLCRSLYHCKMVMYGSEMRLSEMERVLDEMDRVNMHLTGKTLWILCCAYENGGERSKLEQVIGIRIKNGYKIRDMVHHMIQ</sequence>